<accession>A0A1R2AZU8</accession>
<dbReference type="EMBL" id="MPUH01001131">
    <property type="protein sequence ID" value="OMJ70039.1"/>
    <property type="molecule type" value="Genomic_DNA"/>
</dbReference>
<dbReference type="InterPro" id="IPR015943">
    <property type="entry name" value="WD40/YVTN_repeat-like_dom_sf"/>
</dbReference>
<evidence type="ECO:0000256" key="1">
    <source>
        <dbReference type="ARBA" id="ARBA00022574"/>
    </source>
</evidence>
<dbReference type="SUPFAM" id="SSF50978">
    <property type="entry name" value="WD40 repeat-like"/>
    <property type="match status" value="1"/>
</dbReference>
<dbReference type="InterPro" id="IPR001680">
    <property type="entry name" value="WD40_rpt"/>
</dbReference>
<dbReference type="SMART" id="SM00320">
    <property type="entry name" value="WD40"/>
    <property type="match status" value="3"/>
</dbReference>
<dbReference type="PANTHER" id="PTHR14107">
    <property type="entry name" value="WD REPEAT PROTEIN"/>
    <property type="match status" value="1"/>
</dbReference>
<keyword evidence="2" id="KW-0677">Repeat</keyword>
<protein>
    <submittedName>
        <fullName evidence="4">Uncharacterized protein</fullName>
    </submittedName>
</protein>
<dbReference type="InterPro" id="IPR036322">
    <property type="entry name" value="WD40_repeat_dom_sf"/>
</dbReference>
<dbReference type="Gene3D" id="2.130.10.10">
    <property type="entry name" value="YVTN repeat-like/Quinoprotein amine dehydrogenase"/>
    <property type="match status" value="1"/>
</dbReference>
<dbReference type="PANTHER" id="PTHR14107:SF16">
    <property type="entry name" value="AT02583P"/>
    <property type="match status" value="1"/>
</dbReference>
<dbReference type="AlphaFoldDB" id="A0A1R2AZU8"/>
<name>A0A1R2AZU8_9CILI</name>
<evidence type="ECO:0000313" key="4">
    <source>
        <dbReference type="EMBL" id="OMJ70039.1"/>
    </source>
</evidence>
<evidence type="ECO:0000256" key="3">
    <source>
        <dbReference type="PROSITE-ProRule" id="PRU00221"/>
    </source>
</evidence>
<evidence type="ECO:0000256" key="2">
    <source>
        <dbReference type="ARBA" id="ARBA00022737"/>
    </source>
</evidence>
<evidence type="ECO:0000313" key="5">
    <source>
        <dbReference type="Proteomes" id="UP000187209"/>
    </source>
</evidence>
<reference evidence="4 5" key="1">
    <citation type="submission" date="2016-11" db="EMBL/GenBank/DDBJ databases">
        <title>The macronuclear genome of Stentor coeruleus: a giant cell with tiny introns.</title>
        <authorList>
            <person name="Slabodnick M."/>
            <person name="Ruby J.G."/>
            <person name="Reiff S.B."/>
            <person name="Swart E.C."/>
            <person name="Gosai S."/>
            <person name="Prabakaran S."/>
            <person name="Witkowska E."/>
            <person name="Larue G.E."/>
            <person name="Fisher S."/>
            <person name="Freeman R.M."/>
            <person name="Gunawardena J."/>
            <person name="Chu W."/>
            <person name="Stover N.A."/>
            <person name="Gregory B.D."/>
            <person name="Nowacki M."/>
            <person name="Derisi J."/>
            <person name="Roy S.W."/>
            <person name="Marshall W.F."/>
            <person name="Sood P."/>
        </authorList>
    </citation>
    <scope>NUCLEOTIDE SEQUENCE [LARGE SCALE GENOMIC DNA]</scope>
    <source>
        <strain evidence="4">WM001</strain>
    </source>
</reference>
<proteinExistence type="predicted"/>
<feature type="repeat" description="WD" evidence="3">
    <location>
        <begin position="234"/>
        <end position="269"/>
    </location>
</feature>
<keyword evidence="5" id="KW-1185">Reference proteome</keyword>
<organism evidence="4 5">
    <name type="scientific">Stentor coeruleus</name>
    <dbReference type="NCBI Taxonomy" id="5963"/>
    <lineage>
        <taxon>Eukaryota</taxon>
        <taxon>Sar</taxon>
        <taxon>Alveolata</taxon>
        <taxon>Ciliophora</taxon>
        <taxon>Postciliodesmatophora</taxon>
        <taxon>Heterotrichea</taxon>
        <taxon>Heterotrichida</taxon>
        <taxon>Stentoridae</taxon>
        <taxon>Stentor</taxon>
    </lineage>
</organism>
<dbReference type="InterPro" id="IPR051362">
    <property type="entry name" value="WD_repeat_creC_regulators"/>
</dbReference>
<gene>
    <name evidence="4" type="ORF">SteCoe_32077</name>
</gene>
<dbReference type="OrthoDB" id="449571at2759"/>
<comment type="caution">
    <text evidence="4">The sequence shown here is derived from an EMBL/GenBank/DDBJ whole genome shotgun (WGS) entry which is preliminary data.</text>
</comment>
<sequence>MNKRPASFSFHDKQYKVEYSWSLNPNQRPIGRPYFSNSKQENDQSFIISKHFGFMVCENYQASNVLSELQTEKMQVTSIDYCTSREQLAAITFSTGHILLINPTLRKRGKIVWLNSRKNIYSSKPPSVCRWVNETQFIVFFGDNLVWKFDKTLTGEDEKFIQAAQNNTRECQKTIVCINHPAPEANPISLWKLQIGKVRDAQVAPGSRGNIICVLSEFDIKIIDLASSTVVITLEAYFAGFQCVAWSENAHLLVAGGEDDCIHVWHTRNWSHVCKGQAHSSWVAGVLCKYKQGVYIISSVGQDGKLCFWEISEDDINEGAAVSGPLVEYPKKSMQKIIESNIEVKVSEEPLISISLHNKCIFVCDIIGTVHMWV</sequence>
<dbReference type="PROSITE" id="PS50082">
    <property type="entry name" value="WD_REPEATS_2"/>
    <property type="match status" value="1"/>
</dbReference>
<keyword evidence="1 3" id="KW-0853">WD repeat</keyword>
<dbReference type="Proteomes" id="UP000187209">
    <property type="component" value="Unassembled WGS sequence"/>
</dbReference>